<evidence type="ECO:0000256" key="3">
    <source>
        <dbReference type="ARBA" id="ARBA00022692"/>
    </source>
</evidence>
<accession>A0A5J4PAB1</accession>
<evidence type="ECO:0000256" key="5">
    <source>
        <dbReference type="ARBA" id="ARBA00023136"/>
    </source>
</evidence>
<comment type="caution">
    <text evidence="8">The sequence shown here is derived from an EMBL/GenBank/DDBJ whole genome shotgun (WGS) entry which is preliminary data.</text>
</comment>
<dbReference type="AlphaFoldDB" id="A0A5J4PAB1"/>
<reference evidence="8" key="1">
    <citation type="submission" date="2019-03" db="EMBL/GenBank/DDBJ databases">
        <title>Single cell metagenomics reveals metabolic interactions within the superorganism composed of flagellate Streblomastix strix and complex community of Bacteroidetes bacteria on its surface.</title>
        <authorList>
            <person name="Treitli S.C."/>
            <person name="Kolisko M."/>
            <person name="Husnik F."/>
            <person name="Keeling P."/>
            <person name="Hampl V."/>
        </authorList>
    </citation>
    <scope>NUCLEOTIDE SEQUENCE</scope>
    <source>
        <strain evidence="8">STM</strain>
    </source>
</reference>
<comment type="subcellular location">
    <subcellularLocation>
        <location evidence="1">Cell outer membrane</location>
        <topology evidence="1">Multi-pass membrane protein</topology>
    </subcellularLocation>
</comment>
<dbReference type="GO" id="GO:0009279">
    <property type="term" value="C:cell outer membrane"/>
    <property type="evidence" value="ECO:0007669"/>
    <property type="project" value="UniProtKB-SubCell"/>
</dbReference>
<dbReference type="SUPFAM" id="SSF56935">
    <property type="entry name" value="Porins"/>
    <property type="match status" value="1"/>
</dbReference>
<keyword evidence="4" id="KW-0798">TonB box</keyword>
<dbReference type="InterPro" id="IPR000531">
    <property type="entry name" value="Beta-barrel_TonB"/>
</dbReference>
<keyword evidence="5" id="KW-0472">Membrane</keyword>
<evidence type="ECO:0000313" key="8">
    <source>
        <dbReference type="EMBL" id="KAA6305910.1"/>
    </source>
</evidence>
<feature type="non-terminal residue" evidence="8">
    <location>
        <position position="1"/>
    </location>
</feature>
<proteinExistence type="predicted"/>
<dbReference type="Gene3D" id="2.40.170.20">
    <property type="entry name" value="TonB-dependent receptor, beta-barrel domain"/>
    <property type="match status" value="1"/>
</dbReference>
<dbReference type="InterPro" id="IPR036942">
    <property type="entry name" value="Beta-barrel_TonB_sf"/>
</dbReference>
<evidence type="ECO:0000256" key="1">
    <source>
        <dbReference type="ARBA" id="ARBA00004571"/>
    </source>
</evidence>
<evidence type="ECO:0000256" key="6">
    <source>
        <dbReference type="ARBA" id="ARBA00023237"/>
    </source>
</evidence>
<dbReference type="InterPro" id="IPR039426">
    <property type="entry name" value="TonB-dep_rcpt-like"/>
</dbReference>
<feature type="domain" description="TonB-dependent receptor-like beta-barrel" evidence="7">
    <location>
        <begin position="8"/>
        <end position="205"/>
    </location>
</feature>
<sequence length="207" mass="23532">YNFEERDFFSFDNIVAANKQFSEAHNRKRMVSAYGEFRLSYKNLAYLTVTERNDWTSTLPIESRSYSYPSIGGSFIFTELLPQNTTLSFGKIRASWARVGKDAAAYVTNTYLWPSREFLGGLVGVGNNWQRGNPYLKPETTESIELGVEMRFLNGRIGIDYTYYTNNSYNQILSPRLGQSTGYIFCSVNGGDIYNKGMELSITGQPI</sequence>
<gene>
    <name evidence="8" type="ORF">EZS27_042436</name>
</gene>
<dbReference type="PROSITE" id="PS52016">
    <property type="entry name" value="TONB_DEPENDENT_REC_3"/>
    <property type="match status" value="1"/>
</dbReference>
<evidence type="ECO:0000256" key="4">
    <source>
        <dbReference type="ARBA" id="ARBA00023077"/>
    </source>
</evidence>
<dbReference type="Pfam" id="PF00593">
    <property type="entry name" value="TonB_dep_Rec_b-barrel"/>
    <property type="match status" value="1"/>
</dbReference>
<organism evidence="8">
    <name type="scientific">termite gut metagenome</name>
    <dbReference type="NCBI Taxonomy" id="433724"/>
    <lineage>
        <taxon>unclassified sequences</taxon>
        <taxon>metagenomes</taxon>
        <taxon>organismal metagenomes</taxon>
    </lineage>
</organism>
<dbReference type="EMBL" id="SNRY01010323">
    <property type="protein sequence ID" value="KAA6305910.1"/>
    <property type="molecule type" value="Genomic_DNA"/>
</dbReference>
<keyword evidence="2" id="KW-0813">Transport</keyword>
<keyword evidence="8" id="KW-0675">Receptor</keyword>
<protein>
    <submittedName>
        <fullName evidence="8">TonB-dependent receptor SusC</fullName>
    </submittedName>
</protein>
<keyword evidence="3" id="KW-0812">Transmembrane</keyword>
<feature type="non-terminal residue" evidence="8">
    <location>
        <position position="207"/>
    </location>
</feature>
<keyword evidence="6" id="KW-0998">Cell outer membrane</keyword>
<evidence type="ECO:0000259" key="7">
    <source>
        <dbReference type="Pfam" id="PF00593"/>
    </source>
</evidence>
<evidence type="ECO:0000256" key="2">
    <source>
        <dbReference type="ARBA" id="ARBA00022448"/>
    </source>
</evidence>
<name>A0A5J4PAB1_9ZZZZ</name>